<accession>A0A6N3FNX7</accession>
<reference evidence="1" key="1">
    <citation type="submission" date="2019-11" db="EMBL/GenBank/DDBJ databases">
        <authorList>
            <person name="Feng L."/>
        </authorList>
    </citation>
    <scope>NUCLEOTIDE SEQUENCE</scope>
    <source>
        <strain evidence="1">CButyricumLFYP62</strain>
    </source>
</reference>
<dbReference type="EMBL" id="CACRTU010000024">
    <property type="protein sequence ID" value="VYU53223.1"/>
    <property type="molecule type" value="Genomic_DNA"/>
</dbReference>
<name>A0A6N3FNX7_CLOBU</name>
<dbReference type="RefSeq" id="WP_046057404.1">
    <property type="nucleotide sequence ID" value="NZ_CACRTU010000024.1"/>
</dbReference>
<dbReference type="InterPro" id="IPR025518">
    <property type="entry name" value="DUF4406"/>
</dbReference>
<gene>
    <name evidence="1" type="ORF">CBLFYP62_02650</name>
</gene>
<dbReference type="SUPFAM" id="SSF52309">
    <property type="entry name" value="N-(deoxy)ribosyltransferase-like"/>
    <property type="match status" value="1"/>
</dbReference>
<dbReference type="AlphaFoldDB" id="A0A6N3FNX7"/>
<sequence length="93" mass="10733">MKIYIAGKVRGLKNYKEVFKKAEKELQNKGHITLNPAELPEGLHWTDYMKICIPMLEVAEAIYLLNNWQDSTGAKVEKAYAECQGKEIIYQED</sequence>
<protein>
    <recommendedName>
        <fullName evidence="2">DUF4406 domain-containing protein</fullName>
    </recommendedName>
</protein>
<organism evidence="1">
    <name type="scientific">Clostridium butyricum</name>
    <dbReference type="NCBI Taxonomy" id="1492"/>
    <lineage>
        <taxon>Bacteria</taxon>
        <taxon>Bacillati</taxon>
        <taxon>Bacillota</taxon>
        <taxon>Clostridia</taxon>
        <taxon>Eubacteriales</taxon>
        <taxon>Clostridiaceae</taxon>
        <taxon>Clostridium</taxon>
    </lineage>
</organism>
<evidence type="ECO:0008006" key="2">
    <source>
        <dbReference type="Google" id="ProtNLM"/>
    </source>
</evidence>
<evidence type="ECO:0000313" key="1">
    <source>
        <dbReference type="EMBL" id="VYU53223.1"/>
    </source>
</evidence>
<dbReference type="Pfam" id="PF14359">
    <property type="entry name" value="DUF4406"/>
    <property type="match status" value="1"/>
</dbReference>
<dbReference type="Gene3D" id="3.40.50.10400">
    <property type="entry name" value="Hypothetical protein PA1492"/>
    <property type="match status" value="1"/>
</dbReference>
<proteinExistence type="predicted"/>